<dbReference type="Proteomes" id="UP000539313">
    <property type="component" value="Unassembled WGS sequence"/>
</dbReference>
<accession>A0A7W3MU98</accession>
<sequence>MGRWGERIDLQLDGVWTDITGRVYNRDPIVITRGRSGEGTVAERSSCTLTLNNRDGWFSQGNPRSPYYEVLTRNTPLRVWIPTSAHVWLPGGTGDRVTTGDDATHPVGDLDVRVEATLDWSRPVDLAAKYVGGAVNQRSWGLSIGLESTPTLIWSPDGTFASLRTARATEQLPPGWLHRAVRAVLDVDNGAGGWTVTFYVGDTVAGPWTQIGAPVTGTGVTSVFDSTAPIEVGATDALTLPPPEGRLHAFELRSGIGGTAVASWTAANLTVGATSFVDDQGRTWTVGGNAEISNRDVRFVGEVARWPVASDRSGRDVHVKVTASGIMRRLQQGPSPLQSPARRDMANPARTDIAGYWPCEDDKAATALASALPNHPPMRFTGAPALAEYSDYLPSGPLPLVKTGRFHATVPTYTETGENVIRWYARFSAAPAAEQRVMVAATTGTAARWELWVRTTGGGRLLIFDRDGIQLADSGWIAFDVHTSGDMVMRVFMRQSGANVDWVMGRESFDVPDATWTDVGTTGTLAAHTAGRVTSIQLNPDGNLGDVVLGHLVLANAETAFDASGAALTAHTLEPPADRVTRLCAEENIPLTLVGPDSGIVRMGAQSIATLMDLLREAETADIGILHEPRHKLGLAYRTREGLYAQTPAVVLDYAAKHITGDLAPVDDDQATRNDIEVKRPRGSSYRAVLESGPLSVQAPPAGVGRYDESIEVNVGRDLALPDQAGWRLHLGTWDEPRYPTLEVHLANPHLGADLVAGLLALDVGDRIRIDNPPDWLPAEAIDQIVAGTVETITLTEYKIRFNLVPARPWDVASYEQGRRDTAGSELAAAVDADDTTLTVATTVGPAWTTNPADLPLDIVVGGERMTVTAITGAASPQTFTVTRSVNGISKAHAAGASVSLADRAIRAL</sequence>
<gene>
    <name evidence="1" type="ORF">HNR21_000887</name>
</gene>
<keyword evidence="2" id="KW-1185">Reference proteome</keyword>
<comment type="caution">
    <text evidence="1">The sequence shown here is derived from an EMBL/GenBank/DDBJ whole genome shotgun (WGS) entry which is preliminary data.</text>
</comment>
<dbReference type="AlphaFoldDB" id="A0A7W3MU98"/>
<evidence type="ECO:0000313" key="1">
    <source>
        <dbReference type="EMBL" id="MBA9002005.1"/>
    </source>
</evidence>
<name>A0A7W3MU98_9ACTN</name>
<dbReference type="EMBL" id="JACJII010000001">
    <property type="protein sequence ID" value="MBA9002005.1"/>
    <property type="molecule type" value="Genomic_DNA"/>
</dbReference>
<organism evidence="1 2">
    <name type="scientific">Thermomonospora cellulosilytica</name>
    <dbReference type="NCBI Taxonomy" id="1411118"/>
    <lineage>
        <taxon>Bacteria</taxon>
        <taxon>Bacillati</taxon>
        <taxon>Actinomycetota</taxon>
        <taxon>Actinomycetes</taxon>
        <taxon>Streptosporangiales</taxon>
        <taxon>Thermomonosporaceae</taxon>
        <taxon>Thermomonospora</taxon>
    </lineage>
</organism>
<proteinExistence type="predicted"/>
<dbReference type="RefSeq" id="WP_182704170.1">
    <property type="nucleotide sequence ID" value="NZ_JACJII010000001.1"/>
</dbReference>
<reference evidence="1 2" key="1">
    <citation type="submission" date="2020-08" db="EMBL/GenBank/DDBJ databases">
        <title>Sequencing the genomes of 1000 actinobacteria strains.</title>
        <authorList>
            <person name="Klenk H.-P."/>
        </authorList>
    </citation>
    <scope>NUCLEOTIDE SEQUENCE [LARGE SCALE GENOMIC DNA]</scope>
    <source>
        <strain evidence="1 2">DSM 45823</strain>
    </source>
</reference>
<evidence type="ECO:0000313" key="2">
    <source>
        <dbReference type="Proteomes" id="UP000539313"/>
    </source>
</evidence>
<protein>
    <submittedName>
        <fullName evidence="1">Uncharacterized protein</fullName>
    </submittedName>
</protein>